<name>A0AAV1LJZ0_9NEOP</name>
<dbReference type="AlphaFoldDB" id="A0AAV1LJZ0"/>
<organism evidence="1 2">
    <name type="scientific">Parnassius mnemosyne</name>
    <name type="common">clouded apollo</name>
    <dbReference type="NCBI Taxonomy" id="213953"/>
    <lineage>
        <taxon>Eukaryota</taxon>
        <taxon>Metazoa</taxon>
        <taxon>Ecdysozoa</taxon>
        <taxon>Arthropoda</taxon>
        <taxon>Hexapoda</taxon>
        <taxon>Insecta</taxon>
        <taxon>Pterygota</taxon>
        <taxon>Neoptera</taxon>
        <taxon>Endopterygota</taxon>
        <taxon>Lepidoptera</taxon>
        <taxon>Glossata</taxon>
        <taxon>Ditrysia</taxon>
        <taxon>Papilionoidea</taxon>
        <taxon>Papilionidae</taxon>
        <taxon>Parnassiinae</taxon>
        <taxon>Parnassini</taxon>
        <taxon>Parnassius</taxon>
        <taxon>Driopa</taxon>
    </lineage>
</organism>
<reference evidence="1 2" key="1">
    <citation type="submission" date="2023-11" db="EMBL/GenBank/DDBJ databases">
        <authorList>
            <person name="Hedman E."/>
            <person name="Englund M."/>
            <person name="Stromberg M."/>
            <person name="Nyberg Akerstrom W."/>
            <person name="Nylinder S."/>
            <person name="Jareborg N."/>
            <person name="Kallberg Y."/>
            <person name="Kronander E."/>
        </authorList>
    </citation>
    <scope>NUCLEOTIDE SEQUENCE [LARGE SCALE GENOMIC DNA]</scope>
</reference>
<comment type="caution">
    <text evidence="1">The sequence shown here is derived from an EMBL/GenBank/DDBJ whole genome shotgun (WGS) entry which is preliminary data.</text>
</comment>
<dbReference type="Proteomes" id="UP001314205">
    <property type="component" value="Unassembled WGS sequence"/>
</dbReference>
<evidence type="ECO:0000313" key="2">
    <source>
        <dbReference type="Proteomes" id="UP001314205"/>
    </source>
</evidence>
<sequence>MVGLPAIALKVRAPELSPVLTRLFRLLFRTGIVPKSWKQANVQLVPKKGSRTYPANYRSISITSILCKIMERILNAHFMAYLEQNDLLIDRQYGFRRIRSTGNLLAYATHI</sequence>
<gene>
    <name evidence="1" type="ORF">PARMNEM_LOCUS14184</name>
</gene>
<keyword evidence="2" id="KW-1185">Reference proteome</keyword>
<dbReference type="EMBL" id="CAVLGL010000090">
    <property type="protein sequence ID" value="CAK1594574.1"/>
    <property type="molecule type" value="Genomic_DNA"/>
</dbReference>
<proteinExistence type="predicted"/>
<dbReference type="PANTHER" id="PTHR19446">
    <property type="entry name" value="REVERSE TRANSCRIPTASES"/>
    <property type="match status" value="1"/>
</dbReference>
<protein>
    <recommendedName>
        <fullName evidence="3">Reverse transcriptase</fullName>
    </recommendedName>
</protein>
<evidence type="ECO:0008006" key="3">
    <source>
        <dbReference type="Google" id="ProtNLM"/>
    </source>
</evidence>
<evidence type="ECO:0000313" key="1">
    <source>
        <dbReference type="EMBL" id="CAK1594574.1"/>
    </source>
</evidence>
<accession>A0AAV1LJZ0</accession>